<keyword evidence="1" id="KW-0560">Oxidoreductase</keyword>
<organism evidence="3 4">
    <name type="scientific">Apiosordaria backusii</name>
    <dbReference type="NCBI Taxonomy" id="314023"/>
    <lineage>
        <taxon>Eukaryota</taxon>
        <taxon>Fungi</taxon>
        <taxon>Dikarya</taxon>
        <taxon>Ascomycota</taxon>
        <taxon>Pezizomycotina</taxon>
        <taxon>Sordariomycetes</taxon>
        <taxon>Sordariomycetidae</taxon>
        <taxon>Sordariales</taxon>
        <taxon>Lasiosphaeriaceae</taxon>
        <taxon>Apiosordaria</taxon>
    </lineage>
</organism>
<evidence type="ECO:0000259" key="2">
    <source>
        <dbReference type="Pfam" id="PF00248"/>
    </source>
</evidence>
<dbReference type="InterPro" id="IPR023210">
    <property type="entry name" value="NADP_OxRdtase_dom"/>
</dbReference>
<evidence type="ECO:0000313" key="3">
    <source>
        <dbReference type="EMBL" id="KAK0705781.1"/>
    </source>
</evidence>
<dbReference type="Gene3D" id="3.20.20.100">
    <property type="entry name" value="NADP-dependent oxidoreductase domain"/>
    <property type="match status" value="1"/>
</dbReference>
<dbReference type="PANTHER" id="PTHR43625">
    <property type="entry name" value="AFLATOXIN B1 ALDEHYDE REDUCTASE"/>
    <property type="match status" value="1"/>
</dbReference>
<protein>
    <submittedName>
        <fullName evidence="3">NADP-dependent oxidoreductase domain-containing protein</fullName>
    </submittedName>
</protein>
<evidence type="ECO:0000256" key="1">
    <source>
        <dbReference type="ARBA" id="ARBA00023002"/>
    </source>
</evidence>
<accession>A0AA39ZY43</accession>
<reference evidence="3" key="1">
    <citation type="submission" date="2023-06" db="EMBL/GenBank/DDBJ databases">
        <title>Genome-scale phylogeny and comparative genomics of the fungal order Sordariales.</title>
        <authorList>
            <consortium name="Lawrence Berkeley National Laboratory"/>
            <person name="Hensen N."/>
            <person name="Bonometti L."/>
            <person name="Westerberg I."/>
            <person name="Brannstrom I.O."/>
            <person name="Guillou S."/>
            <person name="Cros-Aarteil S."/>
            <person name="Calhoun S."/>
            <person name="Haridas S."/>
            <person name="Kuo A."/>
            <person name="Mondo S."/>
            <person name="Pangilinan J."/>
            <person name="Riley R."/>
            <person name="Labutti K."/>
            <person name="Andreopoulos B."/>
            <person name="Lipzen A."/>
            <person name="Chen C."/>
            <person name="Yanf M."/>
            <person name="Daum C."/>
            <person name="Ng V."/>
            <person name="Clum A."/>
            <person name="Steindorff A."/>
            <person name="Ohm R."/>
            <person name="Martin F."/>
            <person name="Silar P."/>
            <person name="Natvig D."/>
            <person name="Lalanne C."/>
            <person name="Gautier V."/>
            <person name="Ament-Velasquez S.L."/>
            <person name="Kruys A."/>
            <person name="Hutchinson M.I."/>
            <person name="Powell A.J."/>
            <person name="Barry K."/>
            <person name="Miller A.N."/>
            <person name="Grigoriev I.V."/>
            <person name="Debuchy R."/>
            <person name="Gladieux P."/>
            <person name="Thoren M.H."/>
            <person name="Johannesson H."/>
        </authorList>
    </citation>
    <scope>NUCLEOTIDE SEQUENCE</scope>
    <source>
        <strain evidence="3">CBS 540.89</strain>
    </source>
</reference>
<dbReference type="AlphaFoldDB" id="A0AA39ZY43"/>
<keyword evidence="4" id="KW-1185">Reference proteome</keyword>
<dbReference type="Pfam" id="PF00248">
    <property type="entry name" value="Aldo_ket_red"/>
    <property type="match status" value="1"/>
</dbReference>
<dbReference type="InterPro" id="IPR050791">
    <property type="entry name" value="Aldo-Keto_reductase"/>
</dbReference>
<evidence type="ECO:0000313" key="4">
    <source>
        <dbReference type="Proteomes" id="UP001172159"/>
    </source>
</evidence>
<dbReference type="InterPro" id="IPR020471">
    <property type="entry name" value="AKR"/>
</dbReference>
<dbReference type="PRINTS" id="PR00069">
    <property type="entry name" value="ALDKETRDTASE"/>
</dbReference>
<dbReference type="PANTHER" id="PTHR43625:SF40">
    <property type="entry name" value="ALDO-KETO REDUCTASE YAKC [NADP(+)]"/>
    <property type="match status" value="1"/>
</dbReference>
<dbReference type="EMBL" id="JAUKTV010000020">
    <property type="protein sequence ID" value="KAK0705781.1"/>
    <property type="molecule type" value="Genomic_DNA"/>
</dbReference>
<dbReference type="Proteomes" id="UP001172159">
    <property type="component" value="Unassembled WGS sequence"/>
</dbReference>
<gene>
    <name evidence="3" type="ORF">B0T21DRAFT_377553</name>
</gene>
<dbReference type="GO" id="GO:0016491">
    <property type="term" value="F:oxidoreductase activity"/>
    <property type="evidence" value="ECO:0007669"/>
    <property type="project" value="UniProtKB-KW"/>
</dbReference>
<sequence length="354" mass="39227">MAPPTPLPTRKLGRNGPEIPAIGLGLMGLSIAYGDPGDESSRLAFLDHAWSIGCTNWDTADAYGDCEDLLGKWFSLHPERRKDIFLASKFGLTGRVTPEGEFKFGINSTPGYVRQSIDKSLKRLGVDYLDLYYVHRTDGKTPIEKTVEALKELKEQGKIKAIGLSECSSNTLRRASKIVQIDAVQVEYNPWQLDIENETGTNLLETCRELGVTVFAYSPLGRGFLTGQIKSLDDFAADDFRRIVARFNPENFPKNLEVVEKLGEIAKRKGCTTGQLALAWLMAQGPDIIPIPGTKKIKYLEENVASVNVTLSDKDIKEIRTTINSAEVRGDRGIPGLFEDISVSEQLYQDTPEL</sequence>
<comment type="caution">
    <text evidence="3">The sequence shown here is derived from an EMBL/GenBank/DDBJ whole genome shotgun (WGS) entry which is preliminary data.</text>
</comment>
<dbReference type="GO" id="GO:0005737">
    <property type="term" value="C:cytoplasm"/>
    <property type="evidence" value="ECO:0007669"/>
    <property type="project" value="TreeGrafter"/>
</dbReference>
<dbReference type="InterPro" id="IPR036812">
    <property type="entry name" value="NAD(P)_OxRdtase_dom_sf"/>
</dbReference>
<name>A0AA39ZY43_9PEZI</name>
<proteinExistence type="predicted"/>
<feature type="domain" description="NADP-dependent oxidoreductase" evidence="2">
    <location>
        <begin position="21"/>
        <end position="321"/>
    </location>
</feature>
<dbReference type="SUPFAM" id="SSF51430">
    <property type="entry name" value="NAD(P)-linked oxidoreductase"/>
    <property type="match status" value="1"/>
</dbReference>